<name>A0A9N9TRI9_PHYSR</name>
<dbReference type="Gene3D" id="3.90.226.10">
    <property type="entry name" value="2-enoyl-CoA Hydratase, Chain A, domain 1"/>
    <property type="match status" value="1"/>
</dbReference>
<dbReference type="FunFam" id="3.90.226.10:FF:000026">
    <property type="entry name" value="3-hydroxyisobutyryl-CoA hydrolase, mitochondrial"/>
    <property type="match status" value="1"/>
</dbReference>
<dbReference type="AlphaFoldDB" id="A0A9N9TRI9"/>
<organism evidence="13 14">
    <name type="scientific">Phyllotreta striolata</name>
    <name type="common">Striped flea beetle</name>
    <name type="synonym">Crioceris striolata</name>
    <dbReference type="NCBI Taxonomy" id="444603"/>
    <lineage>
        <taxon>Eukaryota</taxon>
        <taxon>Metazoa</taxon>
        <taxon>Ecdysozoa</taxon>
        <taxon>Arthropoda</taxon>
        <taxon>Hexapoda</taxon>
        <taxon>Insecta</taxon>
        <taxon>Pterygota</taxon>
        <taxon>Neoptera</taxon>
        <taxon>Endopterygota</taxon>
        <taxon>Coleoptera</taxon>
        <taxon>Polyphaga</taxon>
        <taxon>Cucujiformia</taxon>
        <taxon>Chrysomeloidea</taxon>
        <taxon>Chrysomelidae</taxon>
        <taxon>Galerucinae</taxon>
        <taxon>Alticini</taxon>
        <taxon>Phyllotreta</taxon>
    </lineage>
</organism>
<evidence type="ECO:0000256" key="1">
    <source>
        <dbReference type="ARBA" id="ARBA00001709"/>
    </source>
</evidence>
<sequence>MITRSSSVLVRNIRWIFNAPAQRKMSAQTQQDDVILKEQCKAGIIVLNRPKALNALNLSMIEKILPSLKQWECDKSLVIVKGAGEKAFCAGGDVKTVILEGMAGRREVGFEFFKKEYFMNGLIGCYKIPYIAIIDGIVMGGGVGLSVHGKYRVATERTLFAMPETQIGFFPDVGGSYFLSRLQGKLGWYLALTGQRLKGADVLHAGIATHLVNSCDLKEVEAALVECSCDADVKTALDAFSKKDLPDFSLQPHMAKINCIFGSDKVEDILSGLECDDSKWAKETKDLLNKMSPTSLKVAMKQLDLGKRYNLQDCLKMEYSMSVNFLKNKDFYEGVRALLIDKDQKPAWDPPKIEDVTEQIVNGYFTDLPKLKNMM</sequence>
<protein>
    <recommendedName>
        <fullName evidence="6">3-hydroxyisobutyryl-CoA hydrolase, mitochondrial</fullName>
        <ecNumber evidence="5">3.1.2.4</ecNumber>
    </recommendedName>
    <alternativeName>
        <fullName evidence="11">3-hydroxyisobutyryl-coenzyme A hydrolase</fullName>
    </alternativeName>
</protein>
<dbReference type="InterPro" id="IPR029045">
    <property type="entry name" value="ClpP/crotonase-like_dom_sf"/>
</dbReference>
<dbReference type="InterPro" id="IPR045004">
    <property type="entry name" value="ECH_dom"/>
</dbReference>
<evidence type="ECO:0000256" key="5">
    <source>
        <dbReference type="ARBA" id="ARBA00011915"/>
    </source>
</evidence>
<dbReference type="GO" id="GO:0003860">
    <property type="term" value="F:3-hydroxyisobutyryl-CoA hydrolase activity"/>
    <property type="evidence" value="ECO:0007669"/>
    <property type="project" value="UniProtKB-EC"/>
</dbReference>
<keyword evidence="9" id="KW-0496">Mitochondrion</keyword>
<evidence type="ECO:0000259" key="12">
    <source>
        <dbReference type="Pfam" id="PF16113"/>
    </source>
</evidence>
<evidence type="ECO:0000256" key="9">
    <source>
        <dbReference type="ARBA" id="ARBA00023128"/>
    </source>
</evidence>
<keyword evidence="8" id="KW-0378">Hydrolase</keyword>
<evidence type="ECO:0000256" key="10">
    <source>
        <dbReference type="ARBA" id="ARBA00024871"/>
    </source>
</evidence>
<evidence type="ECO:0000313" key="13">
    <source>
        <dbReference type="EMBL" id="CAG9863680.1"/>
    </source>
</evidence>
<evidence type="ECO:0000313" key="14">
    <source>
        <dbReference type="Proteomes" id="UP001153712"/>
    </source>
</evidence>
<evidence type="ECO:0000256" key="6">
    <source>
        <dbReference type="ARBA" id="ARBA00016714"/>
    </source>
</evidence>
<dbReference type="Pfam" id="PF16113">
    <property type="entry name" value="ECH_2"/>
    <property type="match status" value="1"/>
</dbReference>
<accession>A0A9N9TRI9</accession>
<comment type="pathway">
    <text evidence="3">Amino-acid degradation; L-valine degradation.</text>
</comment>
<feature type="domain" description="Enoyl-CoA hydratase/isomerase" evidence="12">
    <location>
        <begin position="43"/>
        <end position="365"/>
    </location>
</feature>
<evidence type="ECO:0000256" key="7">
    <source>
        <dbReference type="ARBA" id="ARBA00022456"/>
    </source>
</evidence>
<keyword evidence="14" id="KW-1185">Reference proteome</keyword>
<dbReference type="InterPro" id="IPR032259">
    <property type="entry name" value="HIBYL-CoA-H"/>
</dbReference>
<dbReference type="GO" id="GO:0006574">
    <property type="term" value="P:L-valine catabolic process"/>
    <property type="evidence" value="ECO:0007669"/>
    <property type="project" value="TreeGrafter"/>
</dbReference>
<dbReference type="SUPFAM" id="SSF52096">
    <property type="entry name" value="ClpP/crotonase"/>
    <property type="match status" value="1"/>
</dbReference>
<dbReference type="EMBL" id="OU900100">
    <property type="protein sequence ID" value="CAG9863680.1"/>
    <property type="molecule type" value="Genomic_DNA"/>
</dbReference>
<evidence type="ECO:0000256" key="11">
    <source>
        <dbReference type="ARBA" id="ARBA00031181"/>
    </source>
</evidence>
<evidence type="ECO:0000256" key="2">
    <source>
        <dbReference type="ARBA" id="ARBA00004173"/>
    </source>
</evidence>
<evidence type="ECO:0000256" key="8">
    <source>
        <dbReference type="ARBA" id="ARBA00022801"/>
    </source>
</evidence>
<dbReference type="EC" id="3.1.2.4" evidence="5"/>
<dbReference type="OrthoDB" id="1737613at2759"/>
<evidence type="ECO:0000256" key="3">
    <source>
        <dbReference type="ARBA" id="ARBA00005109"/>
    </source>
</evidence>
<keyword evidence="7" id="KW-0101">Branched-chain amino acid catabolism</keyword>
<gene>
    <name evidence="13" type="ORF">PHYEVI_LOCUS9964</name>
</gene>
<dbReference type="PANTHER" id="PTHR43176">
    <property type="entry name" value="3-HYDROXYISOBUTYRYL-COA HYDROLASE-RELATED"/>
    <property type="match status" value="1"/>
</dbReference>
<dbReference type="GO" id="GO:0005739">
    <property type="term" value="C:mitochondrion"/>
    <property type="evidence" value="ECO:0007669"/>
    <property type="project" value="UniProtKB-SubCell"/>
</dbReference>
<dbReference type="NCBIfam" id="NF004127">
    <property type="entry name" value="PRK05617.1"/>
    <property type="match status" value="1"/>
</dbReference>
<comment type="subcellular location">
    <subcellularLocation>
        <location evidence="2">Mitochondrion</location>
    </subcellularLocation>
</comment>
<reference evidence="13" key="1">
    <citation type="submission" date="2022-01" db="EMBL/GenBank/DDBJ databases">
        <authorList>
            <person name="King R."/>
        </authorList>
    </citation>
    <scope>NUCLEOTIDE SEQUENCE</scope>
</reference>
<proteinExistence type="inferred from homology"/>
<comment type="catalytic activity">
    <reaction evidence="1">
        <text>3-hydroxy-2-methylpropanoyl-CoA + H2O = 3-hydroxy-2-methylpropanoate + CoA + H(+)</text>
        <dbReference type="Rhea" id="RHEA:20888"/>
        <dbReference type="ChEBI" id="CHEBI:11805"/>
        <dbReference type="ChEBI" id="CHEBI:15377"/>
        <dbReference type="ChEBI" id="CHEBI:15378"/>
        <dbReference type="ChEBI" id="CHEBI:57287"/>
        <dbReference type="ChEBI" id="CHEBI:57340"/>
        <dbReference type="EC" id="3.1.2.4"/>
    </reaction>
</comment>
<comment type="similarity">
    <text evidence="4">Belongs to the enoyl-CoA hydratase/isomerase family.</text>
</comment>
<evidence type="ECO:0000256" key="4">
    <source>
        <dbReference type="ARBA" id="ARBA00005254"/>
    </source>
</evidence>
<dbReference type="CDD" id="cd06558">
    <property type="entry name" value="crotonase-like"/>
    <property type="match status" value="1"/>
</dbReference>
<dbReference type="Proteomes" id="UP001153712">
    <property type="component" value="Chromosome 7"/>
</dbReference>
<dbReference type="PANTHER" id="PTHR43176:SF3">
    <property type="entry name" value="3-HYDROXYISOBUTYRYL-COA HYDROLASE, MITOCHONDRIAL"/>
    <property type="match status" value="1"/>
</dbReference>
<comment type="function">
    <text evidence="10">Hydrolyzes 3-hydroxyisobutyryl-CoA (HIBYL-CoA), a saline catabolite. Has high activity toward isobutyryl-CoA. Could be an isobutyryl-CoA dehydrogenase that functions in valine catabolism. Also hydrolyzes 3-hydroxypropanoyl-CoA.</text>
</comment>